<feature type="compositionally biased region" description="Basic and acidic residues" evidence="1">
    <location>
        <begin position="145"/>
        <end position="163"/>
    </location>
</feature>
<keyword evidence="3" id="KW-1185">Reference proteome</keyword>
<dbReference type="RefSeq" id="WP_337705921.1">
    <property type="nucleotide sequence ID" value="NZ_JBBEGM010000012.1"/>
</dbReference>
<dbReference type="EMBL" id="JBBEGM010000012">
    <property type="protein sequence ID" value="MEJ2864557.1"/>
    <property type="molecule type" value="Genomic_DNA"/>
</dbReference>
<sequence length="558" mass="62379">MSSHEQDTAAAGPTPVGKLTGPVMREVAQSAAEQVGACIRPLAVRRIDRETGATTVVPIPCGATRASVCGPCAERARRLRMWQAQQGWHLDTEPETPTEEPTVRQRALLGQRADLEHDHAAALEAGEMARVLEVEAAIEQTDEMLRAEGVRGGDTRARGEDKPKRRARSTKRRQDVPDLPRLPVRATTTGRVFEAPNGRTFRPSTFVTLTLPSYGPVRAQDGAPKDPTRYDYRRAARDAIHLGELFDRFVQNLRRAVGWNVQYFAAVEPQRRGAPHLHAAIRGTIPRRLIKQVVAATYHQVWWPAHDQPLYTEDHPPVWDETRDPACYVDPDSGQPLRTWEQALDALDDDPDAAPAHVIEFGTQVDIQGVLSGTEKSDKAIRYLTKYLTKSLGETAEPETPAAAAHMDRLVEALRWEPCSEACPNWLLYGVTPDNPRPGMVPGQCRAKAHKREHLGYGGRRCLVSRKWSGKTLTEHRGERRDHVLKVLGAVGATAEHDTEDGDLARYDWQLIGPRDRDQPDRLQLLLRSIAQRRRWREQYDQAKTDISSATRDQGEAA</sequence>
<feature type="region of interest" description="Disordered" evidence="1">
    <location>
        <begin position="1"/>
        <end position="20"/>
    </location>
</feature>
<feature type="region of interest" description="Disordered" evidence="1">
    <location>
        <begin position="145"/>
        <end position="180"/>
    </location>
</feature>
<dbReference type="Pfam" id="PF20199">
    <property type="entry name" value="RepSA"/>
    <property type="match status" value="1"/>
</dbReference>
<name>A0ABU8MB62_9PSEU</name>
<organism evidence="2 3">
    <name type="scientific">Actinomycetospora flava</name>
    <dbReference type="NCBI Taxonomy" id="3129232"/>
    <lineage>
        <taxon>Bacteria</taxon>
        <taxon>Bacillati</taxon>
        <taxon>Actinomycetota</taxon>
        <taxon>Actinomycetes</taxon>
        <taxon>Pseudonocardiales</taxon>
        <taxon>Pseudonocardiaceae</taxon>
        <taxon>Actinomycetospora</taxon>
    </lineage>
</organism>
<feature type="region of interest" description="Disordered" evidence="1">
    <location>
        <begin position="538"/>
        <end position="558"/>
    </location>
</feature>
<reference evidence="2 3" key="1">
    <citation type="submission" date="2024-03" db="EMBL/GenBank/DDBJ databases">
        <title>Actinomycetospora sp. OC33-EN07, a novel actinomycete isolated from wild orchid (Aerides multiflora).</title>
        <authorList>
            <person name="Suriyachadkun C."/>
        </authorList>
    </citation>
    <scope>NUCLEOTIDE SEQUENCE [LARGE SCALE GENOMIC DNA]</scope>
    <source>
        <strain evidence="2 3">OC33-EN07</strain>
    </source>
</reference>
<proteinExistence type="predicted"/>
<evidence type="ECO:0000313" key="2">
    <source>
        <dbReference type="EMBL" id="MEJ2864557.1"/>
    </source>
</evidence>
<gene>
    <name evidence="2" type="ORF">WCD58_25605</name>
</gene>
<protein>
    <submittedName>
        <fullName evidence="2">Replication initiator</fullName>
    </submittedName>
</protein>
<evidence type="ECO:0000256" key="1">
    <source>
        <dbReference type="SAM" id="MobiDB-lite"/>
    </source>
</evidence>
<comment type="caution">
    <text evidence="2">The sequence shown here is derived from an EMBL/GenBank/DDBJ whole genome shotgun (WGS) entry which is preliminary data.</text>
</comment>
<dbReference type="InterPro" id="IPR046828">
    <property type="entry name" value="RepSA"/>
</dbReference>
<accession>A0ABU8MB62</accession>
<dbReference type="Proteomes" id="UP001369736">
    <property type="component" value="Unassembled WGS sequence"/>
</dbReference>
<evidence type="ECO:0000313" key="3">
    <source>
        <dbReference type="Proteomes" id="UP001369736"/>
    </source>
</evidence>